<dbReference type="Pfam" id="PF00106">
    <property type="entry name" value="adh_short"/>
    <property type="match status" value="1"/>
</dbReference>
<organism evidence="1 2">
    <name type="scientific">Nostoc flagelliforme FACHB-838</name>
    <dbReference type="NCBI Taxonomy" id="2692904"/>
    <lineage>
        <taxon>Bacteria</taxon>
        <taxon>Bacillati</taxon>
        <taxon>Cyanobacteriota</taxon>
        <taxon>Cyanophyceae</taxon>
        <taxon>Nostocales</taxon>
        <taxon>Nostocaceae</taxon>
        <taxon>Nostoc</taxon>
    </lineage>
</organism>
<comment type="caution">
    <text evidence="1">The sequence shown here is derived from an EMBL/GenBank/DDBJ whole genome shotgun (WGS) entry which is preliminary data.</text>
</comment>
<evidence type="ECO:0000313" key="1">
    <source>
        <dbReference type="EMBL" id="MBD2536930.1"/>
    </source>
</evidence>
<dbReference type="SUPFAM" id="SSF51735">
    <property type="entry name" value="NAD(P)-binding Rossmann-fold domains"/>
    <property type="match status" value="1"/>
</dbReference>
<dbReference type="PANTHER" id="PTHR45458:SF1">
    <property type="entry name" value="SHORT CHAIN DEHYDROGENASE"/>
    <property type="match status" value="1"/>
</dbReference>
<gene>
    <name evidence="1" type="ORF">H6G97_50060</name>
</gene>
<reference evidence="1 2" key="1">
    <citation type="journal article" date="2020" name="ISME J.">
        <title>Comparative genomics reveals insights into cyanobacterial evolution and habitat adaptation.</title>
        <authorList>
            <person name="Chen M.Y."/>
            <person name="Teng W.K."/>
            <person name="Zhao L."/>
            <person name="Hu C.X."/>
            <person name="Zhou Y.K."/>
            <person name="Han B.P."/>
            <person name="Song L.R."/>
            <person name="Shu W.S."/>
        </authorList>
    </citation>
    <scope>NUCLEOTIDE SEQUENCE [LARGE SCALE GENOMIC DNA]</scope>
    <source>
        <strain evidence="1 2">FACHB-838</strain>
    </source>
</reference>
<name>A0ABR8E6I4_9NOSO</name>
<dbReference type="RefSeq" id="WP_190947569.1">
    <property type="nucleotide sequence ID" value="NZ_JACJSI010000600.1"/>
</dbReference>
<accession>A0ABR8E6I4</accession>
<dbReference type="CDD" id="cd05233">
    <property type="entry name" value="SDR_c"/>
    <property type="match status" value="1"/>
</dbReference>
<protein>
    <submittedName>
        <fullName evidence="1">SDR family oxidoreductase</fullName>
    </submittedName>
</protein>
<dbReference type="InterPro" id="IPR002347">
    <property type="entry name" value="SDR_fam"/>
</dbReference>
<proteinExistence type="predicted"/>
<dbReference type="InterPro" id="IPR036291">
    <property type="entry name" value="NAD(P)-bd_dom_sf"/>
</dbReference>
<dbReference type="EMBL" id="JACJSI010000600">
    <property type="protein sequence ID" value="MBD2536930.1"/>
    <property type="molecule type" value="Genomic_DNA"/>
</dbReference>
<dbReference type="Proteomes" id="UP000623440">
    <property type="component" value="Unassembled WGS sequence"/>
</dbReference>
<dbReference type="PRINTS" id="PR00081">
    <property type="entry name" value="GDHRDH"/>
</dbReference>
<sequence length="240" mass="26283">MANIVIFGASRGVGLGFSVGLPDAGDTVFLISRTRPASLDRTDQVSRVWIWADLSVPQTAAVKVAEAIGDRAVDFLFYNAGIWEENAFEPTYSFEQSTLEEMEQIIQVNLLAAILCTHRLLPNLKRSSNPRVVYMSSLSGLDNSGAPEVANTASKFGLRGVVHALRECLREHRIPVTSLNPGSIAAEIAYEAGAEAAIQTYDSRQIPMQDLVLLLRCLRQLSRVSCVKEIDIPAMSDRYA</sequence>
<keyword evidence="2" id="KW-1185">Reference proteome</keyword>
<dbReference type="InterPro" id="IPR052184">
    <property type="entry name" value="SDR_enzymes"/>
</dbReference>
<dbReference type="Gene3D" id="3.40.50.720">
    <property type="entry name" value="NAD(P)-binding Rossmann-like Domain"/>
    <property type="match status" value="1"/>
</dbReference>
<evidence type="ECO:0000313" key="2">
    <source>
        <dbReference type="Proteomes" id="UP000623440"/>
    </source>
</evidence>
<dbReference type="PANTHER" id="PTHR45458">
    <property type="entry name" value="SHORT-CHAIN DEHYDROGENASE/REDUCTASE SDR"/>
    <property type="match status" value="1"/>
</dbReference>